<keyword evidence="6" id="KW-0819">tRNA processing</keyword>
<organism evidence="7">
    <name type="scientific">termite gut metagenome</name>
    <dbReference type="NCBI Taxonomy" id="433724"/>
    <lineage>
        <taxon>unclassified sequences</taxon>
        <taxon>metagenomes</taxon>
        <taxon>organismal metagenomes</taxon>
    </lineage>
</organism>
<dbReference type="AlphaFoldDB" id="A0A5J4S790"/>
<dbReference type="InterPro" id="IPR029063">
    <property type="entry name" value="SAM-dependent_MTases_sf"/>
</dbReference>
<dbReference type="PROSITE" id="PS51625">
    <property type="entry name" value="SAM_MT_TRMB"/>
    <property type="match status" value="1"/>
</dbReference>
<evidence type="ECO:0000313" key="7">
    <source>
        <dbReference type="EMBL" id="KAA6341989.1"/>
    </source>
</evidence>
<dbReference type="NCBIfam" id="NF001080">
    <property type="entry name" value="PRK00121.2-2"/>
    <property type="match status" value="1"/>
</dbReference>
<evidence type="ECO:0000256" key="1">
    <source>
        <dbReference type="ARBA" id="ARBA00000142"/>
    </source>
</evidence>
<evidence type="ECO:0000256" key="4">
    <source>
        <dbReference type="ARBA" id="ARBA00022679"/>
    </source>
</evidence>
<evidence type="ECO:0000256" key="2">
    <source>
        <dbReference type="ARBA" id="ARBA00011977"/>
    </source>
</evidence>
<dbReference type="Gene3D" id="3.40.50.150">
    <property type="entry name" value="Vaccinia Virus protein VP39"/>
    <property type="match status" value="1"/>
</dbReference>
<sequence length="262" mass="30367">MGKNKLRKFADMVTYPHVFEYPYSVVENVPVEMRGNWNRDFFKNNHPIVLELGCGRGEYTIGLGKLFPCINFIAVDIKGARMWSGVSESLAAGMKNVAFLRTNIEIVDRFFAANEISEIWLTFPDPQMKKATKRLTSTYFMERYRKFLIPSGIIHLKTDSHFLFTYTRCMIGENQLPIEFITEDLYHSGTADNILSIRTYYEQQWLARGLRIKYVKFLLPKEGILKEPEAEIEFDSYRSYHLRNAPSPISSKGEETPCSITL</sequence>
<dbReference type="Pfam" id="PF02390">
    <property type="entry name" value="Methyltransf_4"/>
    <property type="match status" value="1"/>
</dbReference>
<comment type="caution">
    <text evidence="7">The sequence shown here is derived from an EMBL/GenBank/DDBJ whole genome shotgun (WGS) entry which is preliminary data.</text>
</comment>
<evidence type="ECO:0000256" key="6">
    <source>
        <dbReference type="ARBA" id="ARBA00022694"/>
    </source>
</evidence>
<dbReference type="SUPFAM" id="SSF53335">
    <property type="entry name" value="S-adenosyl-L-methionine-dependent methyltransferases"/>
    <property type="match status" value="1"/>
</dbReference>
<dbReference type="CDD" id="cd02440">
    <property type="entry name" value="AdoMet_MTases"/>
    <property type="match status" value="1"/>
</dbReference>
<protein>
    <recommendedName>
        <fullName evidence="2">tRNA (guanine(46)-N(7))-methyltransferase</fullName>
        <ecNumber evidence="2">2.1.1.33</ecNumber>
    </recommendedName>
</protein>
<keyword evidence="4 7" id="KW-0808">Transferase</keyword>
<keyword evidence="5" id="KW-0949">S-adenosyl-L-methionine</keyword>
<gene>
    <name evidence="7" type="ORF">EZS27_010222</name>
</gene>
<evidence type="ECO:0000256" key="5">
    <source>
        <dbReference type="ARBA" id="ARBA00022691"/>
    </source>
</evidence>
<proteinExistence type="predicted"/>
<comment type="catalytic activity">
    <reaction evidence="1">
        <text>guanosine(46) in tRNA + S-adenosyl-L-methionine = N(7)-methylguanosine(46) in tRNA + S-adenosyl-L-homocysteine</text>
        <dbReference type="Rhea" id="RHEA:42708"/>
        <dbReference type="Rhea" id="RHEA-COMP:10188"/>
        <dbReference type="Rhea" id="RHEA-COMP:10189"/>
        <dbReference type="ChEBI" id="CHEBI:57856"/>
        <dbReference type="ChEBI" id="CHEBI:59789"/>
        <dbReference type="ChEBI" id="CHEBI:74269"/>
        <dbReference type="ChEBI" id="CHEBI:74480"/>
        <dbReference type="EC" id="2.1.1.33"/>
    </reaction>
</comment>
<keyword evidence="3 7" id="KW-0489">Methyltransferase</keyword>
<dbReference type="GO" id="GO:0008176">
    <property type="term" value="F:tRNA (guanine(46)-N7)-methyltransferase activity"/>
    <property type="evidence" value="ECO:0007669"/>
    <property type="project" value="UniProtKB-EC"/>
</dbReference>
<reference evidence="7" key="1">
    <citation type="submission" date="2019-03" db="EMBL/GenBank/DDBJ databases">
        <title>Single cell metagenomics reveals metabolic interactions within the superorganism composed of flagellate Streblomastix strix and complex community of Bacteroidetes bacteria on its surface.</title>
        <authorList>
            <person name="Treitli S.C."/>
            <person name="Kolisko M."/>
            <person name="Husnik F."/>
            <person name="Keeling P."/>
            <person name="Hampl V."/>
        </authorList>
    </citation>
    <scope>NUCLEOTIDE SEQUENCE</scope>
    <source>
        <strain evidence="7">STM</strain>
    </source>
</reference>
<dbReference type="InterPro" id="IPR003358">
    <property type="entry name" value="tRNA_(Gua-N-7)_MeTrfase_Trmb"/>
</dbReference>
<evidence type="ECO:0000256" key="3">
    <source>
        <dbReference type="ARBA" id="ARBA00022603"/>
    </source>
</evidence>
<accession>A0A5J4S790</accession>
<dbReference type="PANTHER" id="PTHR23417:SF14">
    <property type="entry name" value="PENTACOTRIPEPTIDE-REPEAT REGION OF PRORP DOMAIN-CONTAINING PROTEIN"/>
    <property type="match status" value="1"/>
</dbReference>
<name>A0A5J4S790_9ZZZZ</name>
<dbReference type="GO" id="GO:0043527">
    <property type="term" value="C:tRNA methyltransferase complex"/>
    <property type="evidence" value="ECO:0007669"/>
    <property type="project" value="TreeGrafter"/>
</dbReference>
<dbReference type="EC" id="2.1.1.33" evidence="2"/>
<dbReference type="PANTHER" id="PTHR23417">
    <property type="entry name" value="3-DEOXY-D-MANNO-OCTULOSONIC-ACID TRANSFERASE/TRNA GUANINE-N 7 - -METHYLTRANSFERASE"/>
    <property type="match status" value="1"/>
</dbReference>
<dbReference type="EMBL" id="SNRY01000351">
    <property type="protein sequence ID" value="KAA6341989.1"/>
    <property type="molecule type" value="Genomic_DNA"/>
</dbReference>